<keyword evidence="2" id="KW-1185">Reference proteome</keyword>
<evidence type="ECO:0008006" key="3">
    <source>
        <dbReference type="Google" id="ProtNLM"/>
    </source>
</evidence>
<organism evidence="1 2">
    <name type="scientific">Kwoniella mangroviensis CBS 10435</name>
    <dbReference type="NCBI Taxonomy" id="1331196"/>
    <lineage>
        <taxon>Eukaryota</taxon>
        <taxon>Fungi</taxon>
        <taxon>Dikarya</taxon>
        <taxon>Basidiomycota</taxon>
        <taxon>Agaricomycotina</taxon>
        <taxon>Tremellomycetes</taxon>
        <taxon>Tremellales</taxon>
        <taxon>Cryptococcaceae</taxon>
        <taxon>Kwoniella</taxon>
    </lineage>
</organism>
<dbReference type="GO" id="GO:0005737">
    <property type="term" value="C:cytoplasm"/>
    <property type="evidence" value="ECO:0007669"/>
    <property type="project" value="GOC"/>
</dbReference>
<dbReference type="Pfam" id="PF04628">
    <property type="entry name" value="Sedlin_N"/>
    <property type="match status" value="1"/>
</dbReference>
<proteinExistence type="predicted"/>
<gene>
    <name evidence="1" type="ORF">L486_07391</name>
</gene>
<protein>
    <recommendedName>
        <fullName evidence="3">Sedlin</fullName>
    </recommendedName>
</protein>
<dbReference type="GO" id="GO:0006888">
    <property type="term" value="P:endoplasmic reticulum to Golgi vesicle-mediated transport"/>
    <property type="evidence" value="ECO:0007669"/>
    <property type="project" value="InterPro"/>
</dbReference>
<dbReference type="PANTHER" id="PTHR12403">
    <property type="entry name" value="TRAFFICKING PROTEIN PARTICLE COMPLEX SUBUNIT 2"/>
    <property type="match status" value="1"/>
</dbReference>
<evidence type="ECO:0000313" key="1">
    <source>
        <dbReference type="EMBL" id="OCF55278.1"/>
    </source>
</evidence>
<dbReference type="SUPFAM" id="SSF64356">
    <property type="entry name" value="SNARE-like"/>
    <property type="match status" value="1"/>
</dbReference>
<dbReference type="OrthoDB" id="18320at2759"/>
<dbReference type="Gene3D" id="3.30.450.70">
    <property type="match status" value="1"/>
</dbReference>
<reference evidence="2" key="2">
    <citation type="submission" date="2013-12" db="EMBL/GenBank/DDBJ databases">
        <title>Evolution of pathogenesis and genome organization in the Tremellales.</title>
        <authorList>
            <person name="Cuomo C."/>
            <person name="Litvintseva A."/>
            <person name="Heitman J."/>
            <person name="Chen Y."/>
            <person name="Sun S."/>
            <person name="Springer D."/>
            <person name="Dromer F."/>
            <person name="Young S."/>
            <person name="Zeng Q."/>
            <person name="Chapman S."/>
            <person name="Gujja S."/>
            <person name="Saif S."/>
            <person name="Birren B."/>
        </authorList>
    </citation>
    <scope>NUCLEOTIDE SEQUENCE [LARGE SCALE GENOMIC DNA]</scope>
    <source>
        <strain evidence="2">CBS 10435</strain>
    </source>
</reference>
<sequence length="199" mass="22320">MENRAPNPLHLTSLTILSPSNSPLYVHSFTGPEDELRHYHLSHAAVDVIEERIVMTSTATKPAESYLGLLFCMEDMAFYGFQTTTKIRMVLSIALVDAMIKDADIVAIFRSIHNLLLTITSNPFISLPSTFHAKSSPKHIENQQPIIETKTAKSIRNVSISDSKIFGFGPEEIKSDWLKDSMRFKKGIERIGEMLNGRA</sequence>
<dbReference type="AlphaFoldDB" id="A0A1B9IHX0"/>
<dbReference type="InterPro" id="IPR011012">
    <property type="entry name" value="Longin-like_dom_sf"/>
</dbReference>
<accession>A0A1B9IHX0</accession>
<dbReference type="Proteomes" id="UP000092583">
    <property type="component" value="Unassembled WGS sequence"/>
</dbReference>
<dbReference type="EMBL" id="KI669467">
    <property type="protein sequence ID" value="OCF55278.1"/>
    <property type="molecule type" value="Genomic_DNA"/>
</dbReference>
<name>A0A1B9IHX0_9TREE</name>
<evidence type="ECO:0000313" key="2">
    <source>
        <dbReference type="Proteomes" id="UP000092583"/>
    </source>
</evidence>
<dbReference type="STRING" id="1331196.A0A1B9IHX0"/>
<reference evidence="1 2" key="1">
    <citation type="submission" date="2013-07" db="EMBL/GenBank/DDBJ databases">
        <title>The Genome Sequence of Kwoniella mangroviensis CBS10435.</title>
        <authorList>
            <consortium name="The Broad Institute Genome Sequencing Platform"/>
            <person name="Cuomo C."/>
            <person name="Litvintseva A."/>
            <person name="Chen Y."/>
            <person name="Heitman J."/>
            <person name="Sun S."/>
            <person name="Springer D."/>
            <person name="Dromer F."/>
            <person name="Young S.K."/>
            <person name="Zeng Q."/>
            <person name="Gargeya S."/>
            <person name="Fitzgerald M."/>
            <person name="Abouelleil A."/>
            <person name="Alvarado L."/>
            <person name="Berlin A.M."/>
            <person name="Chapman S.B."/>
            <person name="Dewar J."/>
            <person name="Goldberg J."/>
            <person name="Griggs A."/>
            <person name="Gujja S."/>
            <person name="Hansen M."/>
            <person name="Howarth C."/>
            <person name="Imamovic A."/>
            <person name="Larimer J."/>
            <person name="McCowan C."/>
            <person name="Murphy C."/>
            <person name="Pearson M."/>
            <person name="Priest M."/>
            <person name="Roberts A."/>
            <person name="Saif S."/>
            <person name="Shea T."/>
            <person name="Sykes S."/>
            <person name="Wortman J."/>
            <person name="Nusbaum C."/>
            <person name="Birren B."/>
        </authorList>
    </citation>
    <scope>NUCLEOTIDE SEQUENCE [LARGE SCALE GENOMIC DNA]</scope>
    <source>
        <strain evidence="1 2">CBS 10435</strain>
    </source>
</reference>
<dbReference type="InterPro" id="IPR006722">
    <property type="entry name" value="Sedlin"/>
</dbReference>